<evidence type="ECO:0000256" key="2">
    <source>
        <dbReference type="SAM" id="Phobius"/>
    </source>
</evidence>
<dbReference type="InterPro" id="IPR011990">
    <property type="entry name" value="TPR-like_helical_dom_sf"/>
</dbReference>
<keyword evidence="2" id="KW-0812">Transmembrane</keyword>
<reference evidence="3" key="1">
    <citation type="submission" date="2023-04" db="EMBL/GenBank/DDBJ databases">
        <title>Comparative genomic analysis of Cohnella hashimotonis sp. nov., isolated from the International Space Station.</title>
        <authorList>
            <person name="Venkateswaran K."/>
            <person name="Simpson A."/>
        </authorList>
    </citation>
    <scope>NUCLEOTIDE SEQUENCE</scope>
    <source>
        <strain evidence="3">F6_2S_P_1</strain>
    </source>
</reference>
<dbReference type="Proteomes" id="UP001161691">
    <property type="component" value="Unassembled WGS sequence"/>
</dbReference>
<gene>
    <name evidence="3" type="ORF">KB449_01180</name>
</gene>
<dbReference type="RefSeq" id="WP_282906602.1">
    <property type="nucleotide sequence ID" value="NZ_JAGRPV010000001.1"/>
</dbReference>
<keyword evidence="1" id="KW-0175">Coiled coil</keyword>
<evidence type="ECO:0000313" key="4">
    <source>
        <dbReference type="Proteomes" id="UP001161691"/>
    </source>
</evidence>
<keyword evidence="2" id="KW-1133">Transmembrane helix</keyword>
<comment type="caution">
    <text evidence="3">The sequence shown here is derived from an EMBL/GenBank/DDBJ whole genome shotgun (WGS) entry which is preliminary data.</text>
</comment>
<keyword evidence="4" id="KW-1185">Reference proteome</keyword>
<feature type="coiled-coil region" evidence="1">
    <location>
        <begin position="240"/>
        <end position="267"/>
    </location>
</feature>
<dbReference type="SUPFAM" id="SSF48452">
    <property type="entry name" value="TPR-like"/>
    <property type="match status" value="1"/>
</dbReference>
<feature type="transmembrane region" description="Helical" evidence="2">
    <location>
        <begin position="34"/>
        <end position="57"/>
    </location>
</feature>
<keyword evidence="2" id="KW-0472">Membrane</keyword>
<sequence>MSAETEIAAAYEIGTPMSAVAVSGVPVARRRIGLFVWLLPTVSLIVAAVLIGAVYLYQMNINRQVDRLLQEGEKLALEGKLAEGKAVIEDAIEKRPDHRILLADRALLTDAISLQSRLSGTDGQLKNKKYEDALKEVDKLKSELAARSGPVYEKLAASAANMEERIVVAQVNAGAAVKKTVEELVPLLNNVKAYKGEDAQKSMKQIKQKIVDISYEEASAQLKEKQFAEAMSTIEEALKYDEANQKLIALKTEVEKQKKTFEDAENSRIQQAIEAAAQEDTKNRTQAVKLISINAYTDADGYFNVEGTVKNTATRSISDVVIYIDILDADKNIVDQATVYVTPNELDTGETGTFYDYYYNLGSMDTVSVTRTEWHLN</sequence>
<dbReference type="InterPro" id="IPR047676">
    <property type="entry name" value="FxLYD_dom"/>
</dbReference>
<proteinExistence type="predicted"/>
<dbReference type="EMBL" id="JAGRPV010000001">
    <property type="protein sequence ID" value="MDI4643546.1"/>
    <property type="molecule type" value="Genomic_DNA"/>
</dbReference>
<evidence type="ECO:0000256" key="1">
    <source>
        <dbReference type="SAM" id="Coils"/>
    </source>
</evidence>
<name>A0ABT6TAG4_9BACL</name>
<dbReference type="NCBIfam" id="NF038353">
    <property type="entry name" value="FxLYD_dom"/>
    <property type="match status" value="1"/>
</dbReference>
<evidence type="ECO:0000313" key="3">
    <source>
        <dbReference type="EMBL" id="MDI4643546.1"/>
    </source>
</evidence>
<protein>
    <submittedName>
        <fullName evidence="3">FxLYD domain-containing protein</fullName>
    </submittedName>
</protein>
<accession>A0ABT6TAG4</accession>
<organism evidence="3 4">
    <name type="scientific">Cohnella hashimotonis</name>
    <dbReference type="NCBI Taxonomy" id="2826895"/>
    <lineage>
        <taxon>Bacteria</taxon>
        <taxon>Bacillati</taxon>
        <taxon>Bacillota</taxon>
        <taxon>Bacilli</taxon>
        <taxon>Bacillales</taxon>
        <taxon>Paenibacillaceae</taxon>
        <taxon>Cohnella</taxon>
    </lineage>
</organism>